<evidence type="ECO:0000313" key="2">
    <source>
        <dbReference type="Proteomes" id="UP000019109"/>
    </source>
</evidence>
<reference evidence="1" key="1">
    <citation type="journal article" date="2014" name="Genome Announc.">
        <title>Draft Genome Sequence of Clostridium straminisolvens Strain JCM 21531T, Isolated from a Cellulose-Degrading Bacterial Community.</title>
        <authorList>
            <person name="Yuki M."/>
            <person name="Oshima K."/>
            <person name="Suda W."/>
            <person name="Sakamoto M."/>
            <person name="Kitamura K."/>
            <person name="Iida T."/>
            <person name="Hattori M."/>
            <person name="Ohkuma M."/>
        </authorList>
    </citation>
    <scope>NUCLEOTIDE SEQUENCE [LARGE SCALE GENOMIC DNA]</scope>
    <source>
        <strain evidence="1">JCM 21531</strain>
    </source>
</reference>
<dbReference type="STRING" id="1294263.JCM21531_317"/>
<proteinExistence type="predicted"/>
<name>W4V0H6_9FIRM</name>
<sequence length="208" mass="24068">MLPFFNKLFSNKREIKNANNTQKDVPLEIQIDKLKEIGFSLNDGLGIDFLLSEFDRSDFESDPYGCILHVYGAEREEPDGTWKQNCNDIFLLDTECIEDNGAYVDILEKFRGLSKGVFNIDNIKDFVDFDSGKAWVSFDFQGIEYKWDIKVDDDWFDIGLVDKINDLIIKSGSQKRFYTCSQGQNLLVFFLDNVEVKKLNDLTSCNFK</sequence>
<comment type="caution">
    <text evidence="1">The sequence shown here is derived from an EMBL/GenBank/DDBJ whole genome shotgun (WGS) entry which is preliminary data.</text>
</comment>
<dbReference type="OrthoDB" id="1377090at2"/>
<dbReference type="EMBL" id="BAVR01000003">
    <property type="protein sequence ID" value="GAE86980.1"/>
    <property type="molecule type" value="Genomic_DNA"/>
</dbReference>
<dbReference type="RefSeq" id="WP_038286778.1">
    <property type="nucleotide sequence ID" value="NZ_BAVR01000003.1"/>
</dbReference>
<protein>
    <submittedName>
        <fullName evidence="1">Uncharacterized protein</fullName>
    </submittedName>
</protein>
<evidence type="ECO:0000313" key="1">
    <source>
        <dbReference type="EMBL" id="GAE86980.1"/>
    </source>
</evidence>
<dbReference type="Proteomes" id="UP000019109">
    <property type="component" value="Unassembled WGS sequence"/>
</dbReference>
<dbReference type="AlphaFoldDB" id="W4V0H6"/>
<gene>
    <name evidence="1" type="ORF">JCM21531_317</name>
</gene>
<organism evidence="1 2">
    <name type="scientific">Acetivibrio straminisolvens JCM 21531</name>
    <dbReference type="NCBI Taxonomy" id="1294263"/>
    <lineage>
        <taxon>Bacteria</taxon>
        <taxon>Bacillati</taxon>
        <taxon>Bacillota</taxon>
        <taxon>Clostridia</taxon>
        <taxon>Eubacteriales</taxon>
        <taxon>Oscillospiraceae</taxon>
        <taxon>Acetivibrio</taxon>
    </lineage>
</organism>
<accession>W4V0H6</accession>
<keyword evidence="2" id="KW-1185">Reference proteome</keyword>